<accession>A0A0N4X5K6</accession>
<reference evidence="1" key="1">
    <citation type="submission" date="2017-02" db="UniProtKB">
        <authorList>
            <consortium name="WormBaseParasite"/>
        </authorList>
    </citation>
    <scope>IDENTIFICATION</scope>
</reference>
<dbReference type="WBParaSite" id="HPLM_0001964801-mRNA-1">
    <property type="protein sequence ID" value="HPLM_0001964801-mRNA-1"/>
    <property type="gene ID" value="HPLM_0001964801"/>
</dbReference>
<dbReference type="AlphaFoldDB" id="A0A0N4X5K6"/>
<sequence>LKKAKVNIVSVPGRMKSQNKLPNLKECSSRDPRFKDQRSQFLFDLKKDKKTVIEKVRLFLSKP</sequence>
<organism evidence="1">
    <name type="scientific">Haemonchus placei</name>
    <name type="common">Barber's pole worm</name>
    <dbReference type="NCBI Taxonomy" id="6290"/>
    <lineage>
        <taxon>Eukaryota</taxon>
        <taxon>Metazoa</taxon>
        <taxon>Ecdysozoa</taxon>
        <taxon>Nematoda</taxon>
        <taxon>Chromadorea</taxon>
        <taxon>Rhabditida</taxon>
        <taxon>Rhabditina</taxon>
        <taxon>Rhabditomorpha</taxon>
        <taxon>Strongyloidea</taxon>
        <taxon>Trichostrongylidae</taxon>
        <taxon>Haemonchus</taxon>
    </lineage>
</organism>
<name>A0A0N4X5K6_HAEPC</name>
<protein>
    <submittedName>
        <fullName evidence="1">Chromosome partitioning protein ParB</fullName>
    </submittedName>
</protein>
<proteinExistence type="predicted"/>
<evidence type="ECO:0000313" key="1">
    <source>
        <dbReference type="WBParaSite" id="HPLM_0001964801-mRNA-1"/>
    </source>
</evidence>